<dbReference type="EMBL" id="JAQQBS010001063">
    <property type="protein sequence ID" value="KAK0169182.1"/>
    <property type="molecule type" value="Genomic_DNA"/>
</dbReference>
<accession>A0AA39KPR1</accession>
<comment type="caution">
    <text evidence="2">The sequence shown here is derived from an EMBL/GenBank/DDBJ whole genome shotgun (WGS) entry which is preliminary data.</text>
</comment>
<keyword evidence="1" id="KW-0732">Signal</keyword>
<reference evidence="2" key="2">
    <citation type="submission" date="2023-03" db="EMBL/GenBank/DDBJ databases">
        <authorList>
            <person name="Inwood S.N."/>
            <person name="Skelly J.G."/>
            <person name="Guhlin J."/>
            <person name="Harrop T.W.R."/>
            <person name="Goldson S.G."/>
            <person name="Dearden P.K."/>
        </authorList>
    </citation>
    <scope>NUCLEOTIDE SEQUENCE</scope>
    <source>
        <strain evidence="2">Irish</strain>
        <tissue evidence="2">Whole body</tissue>
    </source>
</reference>
<gene>
    <name evidence="2" type="ORF">PV328_012369</name>
</gene>
<reference evidence="2" key="1">
    <citation type="journal article" date="2023" name="bioRxiv">
        <title>Scaffold-level genome assemblies of two parasitoid biocontrol wasps reveal the parthenogenesis mechanism and an associated novel virus.</title>
        <authorList>
            <person name="Inwood S."/>
            <person name="Skelly J."/>
            <person name="Guhlin J."/>
            <person name="Harrop T."/>
            <person name="Goldson S."/>
            <person name="Dearden P."/>
        </authorList>
    </citation>
    <scope>NUCLEOTIDE SEQUENCE</scope>
    <source>
        <strain evidence="2">Irish</strain>
        <tissue evidence="2">Whole body</tissue>
    </source>
</reference>
<feature type="signal peptide" evidence="1">
    <location>
        <begin position="1"/>
        <end position="19"/>
    </location>
</feature>
<name>A0AA39KPR1_9HYME</name>
<evidence type="ECO:0000256" key="1">
    <source>
        <dbReference type="SAM" id="SignalP"/>
    </source>
</evidence>
<sequence>MILLILCIHCALSLLQSEAAVLSLNNKTIYGGVEFVDKLPGTINNAEKIQVPGNLPGTENLAEKAIPEAVIRKLSMPPRKK</sequence>
<keyword evidence="3" id="KW-1185">Reference proteome</keyword>
<evidence type="ECO:0000313" key="3">
    <source>
        <dbReference type="Proteomes" id="UP001168990"/>
    </source>
</evidence>
<evidence type="ECO:0000313" key="2">
    <source>
        <dbReference type="EMBL" id="KAK0169182.1"/>
    </source>
</evidence>
<dbReference type="AlphaFoldDB" id="A0AA39KPR1"/>
<proteinExistence type="predicted"/>
<organism evidence="2 3">
    <name type="scientific">Microctonus aethiopoides</name>
    <dbReference type="NCBI Taxonomy" id="144406"/>
    <lineage>
        <taxon>Eukaryota</taxon>
        <taxon>Metazoa</taxon>
        <taxon>Ecdysozoa</taxon>
        <taxon>Arthropoda</taxon>
        <taxon>Hexapoda</taxon>
        <taxon>Insecta</taxon>
        <taxon>Pterygota</taxon>
        <taxon>Neoptera</taxon>
        <taxon>Endopterygota</taxon>
        <taxon>Hymenoptera</taxon>
        <taxon>Apocrita</taxon>
        <taxon>Ichneumonoidea</taxon>
        <taxon>Braconidae</taxon>
        <taxon>Euphorinae</taxon>
        <taxon>Microctonus</taxon>
    </lineage>
</organism>
<dbReference type="Proteomes" id="UP001168990">
    <property type="component" value="Unassembled WGS sequence"/>
</dbReference>
<protein>
    <submittedName>
        <fullName evidence="2">Uncharacterized protein</fullName>
    </submittedName>
</protein>
<feature type="chain" id="PRO_5041368444" evidence="1">
    <location>
        <begin position="20"/>
        <end position="81"/>
    </location>
</feature>